<reference evidence="13 14" key="1">
    <citation type="submission" date="2014-03" db="EMBL/GenBank/DDBJ databases">
        <title>The draft genome sequence of Marivita geojedonensis KCTC 23882.</title>
        <authorList>
            <person name="Lai Q."/>
            <person name="Shao Z."/>
        </authorList>
    </citation>
    <scope>NUCLEOTIDE SEQUENCE [LARGE SCALE GENOMIC DNA]</scope>
    <source>
        <strain evidence="13 14">DPG-138</strain>
    </source>
</reference>
<dbReference type="EC" id="2.4.99.28" evidence="11"/>
<dbReference type="GO" id="GO:0009274">
    <property type="term" value="C:peptidoglycan-based cell wall"/>
    <property type="evidence" value="ECO:0007669"/>
    <property type="project" value="InterPro"/>
</dbReference>
<keyword evidence="1 11" id="KW-1003">Cell membrane</keyword>
<dbReference type="HAMAP" id="MF_00766">
    <property type="entry name" value="PGT_MtgA"/>
    <property type="match status" value="1"/>
</dbReference>
<evidence type="ECO:0000256" key="4">
    <source>
        <dbReference type="ARBA" id="ARBA00022679"/>
    </source>
</evidence>
<keyword evidence="4 11" id="KW-0808">Transferase</keyword>
<proteinExistence type="inferred from homology"/>
<comment type="similarity">
    <text evidence="11">Belongs to the glycosyltransferase 51 family.</text>
</comment>
<dbReference type="GO" id="GO:0016763">
    <property type="term" value="F:pentosyltransferase activity"/>
    <property type="evidence" value="ECO:0007669"/>
    <property type="project" value="InterPro"/>
</dbReference>
<evidence type="ECO:0000256" key="11">
    <source>
        <dbReference type="HAMAP-Rule" id="MF_00766"/>
    </source>
</evidence>
<keyword evidence="8 11" id="KW-1133">Transmembrane helix</keyword>
<dbReference type="AlphaFoldDB" id="A0A1X4NRM3"/>
<dbReference type="InterPro" id="IPR011812">
    <property type="entry name" value="Pep_trsgly"/>
</dbReference>
<accession>A0A1X4NRM3</accession>
<keyword evidence="10 11" id="KW-0961">Cell wall biogenesis/degradation</keyword>
<evidence type="ECO:0000256" key="1">
    <source>
        <dbReference type="ARBA" id="ARBA00022475"/>
    </source>
</evidence>
<dbReference type="SUPFAM" id="SSF53955">
    <property type="entry name" value="Lysozyme-like"/>
    <property type="match status" value="1"/>
</dbReference>
<protein>
    <recommendedName>
        <fullName evidence="11">Biosynthetic peptidoglycan transglycosylase</fullName>
        <ecNumber evidence="11">2.4.99.28</ecNumber>
    </recommendedName>
    <alternativeName>
        <fullName evidence="11">Glycan polymerase</fullName>
    </alternativeName>
    <alternativeName>
        <fullName evidence="11">Peptidoglycan glycosyltransferase MtgA</fullName>
        <shortName evidence="11">PGT</shortName>
    </alternativeName>
</protein>
<dbReference type="Proteomes" id="UP000193926">
    <property type="component" value="Unassembled WGS sequence"/>
</dbReference>
<comment type="catalytic activity">
    <reaction evidence="11">
        <text>[GlcNAc-(1-&gt;4)-Mur2Ac(oyl-L-Ala-gamma-D-Glu-L-Lys-D-Ala-D-Ala)](n)-di-trans,octa-cis-undecaprenyl diphosphate + beta-D-GlcNAc-(1-&gt;4)-Mur2Ac(oyl-L-Ala-gamma-D-Glu-L-Lys-D-Ala-D-Ala)-di-trans,octa-cis-undecaprenyl diphosphate = [GlcNAc-(1-&gt;4)-Mur2Ac(oyl-L-Ala-gamma-D-Glu-L-Lys-D-Ala-D-Ala)](n+1)-di-trans,octa-cis-undecaprenyl diphosphate + di-trans,octa-cis-undecaprenyl diphosphate + H(+)</text>
        <dbReference type="Rhea" id="RHEA:23708"/>
        <dbReference type="Rhea" id="RHEA-COMP:9602"/>
        <dbReference type="Rhea" id="RHEA-COMP:9603"/>
        <dbReference type="ChEBI" id="CHEBI:15378"/>
        <dbReference type="ChEBI" id="CHEBI:58405"/>
        <dbReference type="ChEBI" id="CHEBI:60033"/>
        <dbReference type="ChEBI" id="CHEBI:78435"/>
        <dbReference type="EC" id="2.4.99.28"/>
    </reaction>
</comment>
<dbReference type="GO" id="GO:0008360">
    <property type="term" value="P:regulation of cell shape"/>
    <property type="evidence" value="ECO:0007669"/>
    <property type="project" value="UniProtKB-KW"/>
</dbReference>
<dbReference type="GO" id="GO:0071555">
    <property type="term" value="P:cell wall organization"/>
    <property type="evidence" value="ECO:0007669"/>
    <property type="project" value="UniProtKB-KW"/>
</dbReference>
<comment type="function">
    <text evidence="11">Peptidoglycan polymerase that catalyzes glycan chain elongation from lipid-linked precursors.</text>
</comment>
<evidence type="ECO:0000256" key="2">
    <source>
        <dbReference type="ARBA" id="ARBA00022519"/>
    </source>
</evidence>
<dbReference type="PANTHER" id="PTHR30400">
    <property type="entry name" value="MONOFUNCTIONAL BIOSYNTHETIC PEPTIDOGLYCAN TRANSGLYCOSYLASE"/>
    <property type="match status" value="1"/>
</dbReference>
<organism evidence="13 14">
    <name type="scientific">Marivita geojedonensis</name>
    <dbReference type="NCBI Taxonomy" id="1123756"/>
    <lineage>
        <taxon>Bacteria</taxon>
        <taxon>Pseudomonadati</taxon>
        <taxon>Pseudomonadota</taxon>
        <taxon>Alphaproteobacteria</taxon>
        <taxon>Rhodobacterales</taxon>
        <taxon>Roseobacteraceae</taxon>
        <taxon>Marivita</taxon>
    </lineage>
</organism>
<dbReference type="GO" id="GO:0005886">
    <property type="term" value="C:plasma membrane"/>
    <property type="evidence" value="ECO:0007669"/>
    <property type="project" value="UniProtKB-SubCell"/>
</dbReference>
<evidence type="ECO:0000256" key="5">
    <source>
        <dbReference type="ARBA" id="ARBA00022692"/>
    </source>
</evidence>
<keyword evidence="3 11" id="KW-0328">Glycosyltransferase</keyword>
<evidence type="ECO:0000256" key="8">
    <source>
        <dbReference type="ARBA" id="ARBA00022989"/>
    </source>
</evidence>
<dbReference type="PANTHER" id="PTHR30400:SF0">
    <property type="entry name" value="BIOSYNTHETIC PEPTIDOGLYCAN TRANSGLYCOSYLASE"/>
    <property type="match status" value="1"/>
</dbReference>
<evidence type="ECO:0000256" key="7">
    <source>
        <dbReference type="ARBA" id="ARBA00022984"/>
    </source>
</evidence>
<keyword evidence="2 11" id="KW-0997">Cell inner membrane</keyword>
<dbReference type="EMBL" id="JFKC01000001">
    <property type="protein sequence ID" value="OSQ53567.1"/>
    <property type="molecule type" value="Genomic_DNA"/>
</dbReference>
<dbReference type="UniPathway" id="UPA00219"/>
<evidence type="ECO:0000259" key="12">
    <source>
        <dbReference type="Pfam" id="PF00912"/>
    </source>
</evidence>
<dbReference type="Pfam" id="PF00912">
    <property type="entry name" value="Transgly"/>
    <property type="match status" value="1"/>
</dbReference>
<dbReference type="InterPro" id="IPR036950">
    <property type="entry name" value="PBP_transglycosylase"/>
</dbReference>
<keyword evidence="7 11" id="KW-0573">Peptidoglycan synthesis</keyword>
<dbReference type="Gene3D" id="1.10.3810.10">
    <property type="entry name" value="Biosynthetic peptidoglycan transglycosylase-like"/>
    <property type="match status" value="1"/>
</dbReference>
<dbReference type="InterPro" id="IPR001264">
    <property type="entry name" value="Glyco_trans_51"/>
</dbReference>
<evidence type="ECO:0000256" key="3">
    <source>
        <dbReference type="ARBA" id="ARBA00022676"/>
    </source>
</evidence>
<feature type="domain" description="Glycosyl transferase family 51" evidence="12">
    <location>
        <begin position="71"/>
        <end position="227"/>
    </location>
</feature>
<keyword evidence="6 11" id="KW-0133">Cell shape</keyword>
<gene>
    <name evidence="11" type="primary">mtgA</name>
    <name evidence="13" type="ORF">MGEO_02030</name>
</gene>
<evidence type="ECO:0000256" key="10">
    <source>
        <dbReference type="ARBA" id="ARBA00023316"/>
    </source>
</evidence>
<keyword evidence="9 11" id="KW-0472">Membrane</keyword>
<evidence type="ECO:0000256" key="6">
    <source>
        <dbReference type="ARBA" id="ARBA00022960"/>
    </source>
</evidence>
<dbReference type="GO" id="GO:0008955">
    <property type="term" value="F:peptidoglycan glycosyltransferase activity"/>
    <property type="evidence" value="ECO:0007669"/>
    <property type="project" value="UniProtKB-UniRule"/>
</dbReference>
<dbReference type="NCBIfam" id="TIGR02070">
    <property type="entry name" value="mono_pep_trsgly"/>
    <property type="match status" value="1"/>
</dbReference>
<comment type="pathway">
    <text evidence="11">Cell wall biogenesis; peptidoglycan biosynthesis.</text>
</comment>
<evidence type="ECO:0000256" key="9">
    <source>
        <dbReference type="ARBA" id="ARBA00023136"/>
    </source>
</evidence>
<comment type="subcellular location">
    <subcellularLocation>
        <location evidence="11">Cell inner membrane</location>
        <topology evidence="11">Single-pass membrane protein</topology>
    </subcellularLocation>
</comment>
<evidence type="ECO:0000313" key="14">
    <source>
        <dbReference type="Proteomes" id="UP000193926"/>
    </source>
</evidence>
<evidence type="ECO:0000313" key="13">
    <source>
        <dbReference type="EMBL" id="OSQ53567.1"/>
    </source>
</evidence>
<dbReference type="InterPro" id="IPR023346">
    <property type="entry name" value="Lysozyme-like_dom_sf"/>
</dbReference>
<dbReference type="GO" id="GO:0009252">
    <property type="term" value="P:peptidoglycan biosynthetic process"/>
    <property type="evidence" value="ECO:0007669"/>
    <property type="project" value="UniProtKB-UniRule"/>
</dbReference>
<name>A0A1X4NRM3_9RHOB</name>
<comment type="caution">
    <text evidence="13">The sequence shown here is derived from an EMBL/GenBank/DDBJ whole genome shotgun (WGS) entry which is preliminary data.</text>
</comment>
<keyword evidence="5 11" id="KW-0812">Transmembrane</keyword>
<sequence length="246" mass="27141">MDKPKKKRARAVKEPGLVDKILAPYRWLVKWSIRTVLGAALLMVLIVALFGVVNPPTTHTMWSEGRRLGAPVDQVWVDADRVAPVMFRSAVAAEDANFCLHWGFDVEAIQAAIEAGGARGASTISQQVVKNVLLWQERSWLRKGLEAVLTPVIEALWSKRRILELYLNVAEFDEGVFGVQAAARHYFGVDARDLSPLQAARLAAVLPSPKTRSASKPSNFVERRARSIRAGAETIDKDGRAACFQS</sequence>
<feature type="transmembrane region" description="Helical" evidence="11">
    <location>
        <begin position="35"/>
        <end position="53"/>
    </location>
</feature>
<dbReference type="STRING" id="1123756.MGEO_02030"/>
<keyword evidence="14" id="KW-1185">Reference proteome</keyword>